<dbReference type="EMBL" id="FNEK01000001">
    <property type="protein sequence ID" value="SDI24182.1"/>
    <property type="molecule type" value="Genomic_DNA"/>
</dbReference>
<dbReference type="RefSeq" id="WP_093147508.1">
    <property type="nucleotide sequence ID" value="NZ_FNEK01000001.1"/>
</dbReference>
<feature type="signal peptide" evidence="1">
    <location>
        <begin position="1"/>
        <end position="21"/>
    </location>
</feature>
<sequence>MRARSIALATGSMLAATAATAEITLQGEAKMGIACATGEATQFYQDLDIEFSFIGQADNGLSFGASVDLSDADTLGNTTGDIGYEVFISGGFGTVTMGDTDSAFQFAVSAVDAWGNPGSIADNETAHWGFQDDWLKGSEDGQVLR</sequence>
<dbReference type="STRING" id="571298.SAMN04488026_1001171"/>
<dbReference type="OrthoDB" id="7326315at2"/>
<accession>A0A1G8IZE1</accession>
<evidence type="ECO:0000313" key="3">
    <source>
        <dbReference type="EMBL" id="SDI24182.1"/>
    </source>
</evidence>
<feature type="domain" description="Porin" evidence="2">
    <location>
        <begin position="12"/>
        <end position="141"/>
    </location>
</feature>
<keyword evidence="1" id="KW-0732">Signal</keyword>
<dbReference type="Proteomes" id="UP000199382">
    <property type="component" value="Unassembled WGS sequence"/>
</dbReference>
<dbReference type="InterPro" id="IPR023614">
    <property type="entry name" value="Porin_dom_sf"/>
</dbReference>
<evidence type="ECO:0000313" key="4">
    <source>
        <dbReference type="Proteomes" id="UP000199382"/>
    </source>
</evidence>
<protein>
    <submittedName>
        <fullName evidence="3">Porin</fullName>
    </submittedName>
</protein>
<dbReference type="Gene3D" id="2.40.160.10">
    <property type="entry name" value="Porin"/>
    <property type="match status" value="1"/>
</dbReference>
<evidence type="ECO:0000256" key="1">
    <source>
        <dbReference type="SAM" id="SignalP"/>
    </source>
</evidence>
<reference evidence="3 4" key="1">
    <citation type="submission" date="2016-10" db="EMBL/GenBank/DDBJ databases">
        <authorList>
            <person name="de Groot N.N."/>
        </authorList>
    </citation>
    <scope>NUCLEOTIDE SEQUENCE [LARGE SCALE GENOMIC DNA]</scope>
    <source>
        <strain evidence="3 4">DSM 25294</strain>
    </source>
</reference>
<name>A0A1G8IZE1_9RHOB</name>
<evidence type="ECO:0000259" key="2">
    <source>
        <dbReference type="Pfam" id="PF13609"/>
    </source>
</evidence>
<organism evidence="3 4">
    <name type="scientific">Aliiruegeria lutimaris</name>
    <dbReference type="NCBI Taxonomy" id="571298"/>
    <lineage>
        <taxon>Bacteria</taxon>
        <taxon>Pseudomonadati</taxon>
        <taxon>Pseudomonadota</taxon>
        <taxon>Alphaproteobacteria</taxon>
        <taxon>Rhodobacterales</taxon>
        <taxon>Roseobacteraceae</taxon>
        <taxon>Aliiruegeria</taxon>
    </lineage>
</organism>
<proteinExistence type="predicted"/>
<dbReference type="GO" id="GO:0015288">
    <property type="term" value="F:porin activity"/>
    <property type="evidence" value="ECO:0007669"/>
    <property type="project" value="InterPro"/>
</dbReference>
<feature type="chain" id="PRO_5011752949" evidence="1">
    <location>
        <begin position="22"/>
        <end position="145"/>
    </location>
</feature>
<gene>
    <name evidence="3" type="ORF">SAMN04488026_1001171</name>
</gene>
<dbReference type="SUPFAM" id="SSF56935">
    <property type="entry name" value="Porins"/>
    <property type="match status" value="1"/>
</dbReference>
<dbReference type="AlphaFoldDB" id="A0A1G8IZE1"/>
<keyword evidence="4" id="KW-1185">Reference proteome</keyword>
<dbReference type="Pfam" id="PF13609">
    <property type="entry name" value="Porin_4"/>
    <property type="match status" value="1"/>
</dbReference>
<dbReference type="InterPro" id="IPR033900">
    <property type="entry name" value="Gram_neg_porin_domain"/>
</dbReference>
<dbReference type="GO" id="GO:0016020">
    <property type="term" value="C:membrane"/>
    <property type="evidence" value="ECO:0007669"/>
    <property type="project" value="InterPro"/>
</dbReference>